<organism evidence="4">
    <name type="scientific">Haemonchus placei</name>
    <name type="common">Barber's pole worm</name>
    <dbReference type="NCBI Taxonomy" id="6290"/>
    <lineage>
        <taxon>Eukaryota</taxon>
        <taxon>Metazoa</taxon>
        <taxon>Ecdysozoa</taxon>
        <taxon>Nematoda</taxon>
        <taxon>Chromadorea</taxon>
        <taxon>Rhabditida</taxon>
        <taxon>Rhabditina</taxon>
        <taxon>Rhabditomorpha</taxon>
        <taxon>Strongyloidea</taxon>
        <taxon>Trichostrongylidae</taxon>
        <taxon>Haemonchus</taxon>
    </lineage>
</organism>
<evidence type="ECO:0000259" key="1">
    <source>
        <dbReference type="PROSITE" id="PS50202"/>
    </source>
</evidence>
<dbReference type="PANTHER" id="PTHR22947:SF7">
    <property type="entry name" value="MSP DOMAIN-CONTAINING PROTEIN-RELATED"/>
    <property type="match status" value="1"/>
</dbReference>
<evidence type="ECO:0000313" key="3">
    <source>
        <dbReference type="Proteomes" id="UP000268014"/>
    </source>
</evidence>
<dbReference type="PROSITE" id="PS50202">
    <property type="entry name" value="MSP"/>
    <property type="match status" value="1"/>
</dbReference>
<sequence>MLKVQPPKATFNPIGGVSNHTVTNSGKTRLVFKIKSSNNNDYGIHPVFGFIEPSSSTVVKVTRLPGNPKEDKMIIQWVEAPGTVKDPKEAFQLASPWLVQSMKVIMEVYAVSLRI</sequence>
<gene>
    <name evidence="2" type="ORF">HPLM_LOCUS13936</name>
</gene>
<dbReference type="PANTHER" id="PTHR22947">
    <property type="entry name" value="MAJOR SPERM PROTEIN"/>
    <property type="match status" value="1"/>
</dbReference>
<protein>
    <submittedName>
        <fullName evidence="4">MSP domain-containing protein</fullName>
    </submittedName>
</protein>
<name>A0A0N4WR51_HAEPC</name>
<dbReference type="InterPro" id="IPR000535">
    <property type="entry name" value="MSP_dom"/>
</dbReference>
<dbReference type="AlphaFoldDB" id="A0A0N4WR51"/>
<dbReference type="OMA" id="EIIIYAH"/>
<dbReference type="InterPro" id="IPR013783">
    <property type="entry name" value="Ig-like_fold"/>
</dbReference>
<dbReference type="Pfam" id="PF00635">
    <property type="entry name" value="Motile_Sperm"/>
    <property type="match status" value="1"/>
</dbReference>
<dbReference type="InterPro" id="IPR051774">
    <property type="entry name" value="Sperm-specific_class_P"/>
</dbReference>
<evidence type="ECO:0000313" key="2">
    <source>
        <dbReference type="EMBL" id="VDO51206.1"/>
    </source>
</evidence>
<dbReference type="Proteomes" id="UP000268014">
    <property type="component" value="Unassembled WGS sequence"/>
</dbReference>
<dbReference type="OrthoDB" id="5858989at2759"/>
<dbReference type="SUPFAM" id="SSF49354">
    <property type="entry name" value="PapD-like"/>
    <property type="match status" value="1"/>
</dbReference>
<reference evidence="2 3" key="2">
    <citation type="submission" date="2018-11" db="EMBL/GenBank/DDBJ databases">
        <authorList>
            <consortium name="Pathogen Informatics"/>
        </authorList>
    </citation>
    <scope>NUCLEOTIDE SEQUENCE [LARGE SCALE GENOMIC DNA]</scope>
    <source>
        <strain evidence="2 3">MHpl1</strain>
    </source>
</reference>
<dbReference type="EMBL" id="UZAF01018393">
    <property type="protein sequence ID" value="VDO51206.1"/>
    <property type="molecule type" value="Genomic_DNA"/>
</dbReference>
<feature type="domain" description="MSP" evidence="1">
    <location>
        <begin position="1"/>
        <end position="109"/>
    </location>
</feature>
<accession>A0A0N4WR51</accession>
<keyword evidence="3" id="KW-1185">Reference proteome</keyword>
<dbReference type="Gene3D" id="2.60.40.10">
    <property type="entry name" value="Immunoglobulins"/>
    <property type="match status" value="1"/>
</dbReference>
<proteinExistence type="predicted"/>
<dbReference type="WBParaSite" id="HPLM_0001395001-mRNA-1">
    <property type="protein sequence ID" value="HPLM_0001395001-mRNA-1"/>
    <property type="gene ID" value="HPLM_0001395001"/>
</dbReference>
<dbReference type="STRING" id="6290.A0A0N4WR51"/>
<evidence type="ECO:0000313" key="4">
    <source>
        <dbReference type="WBParaSite" id="HPLM_0001395001-mRNA-1"/>
    </source>
</evidence>
<dbReference type="InterPro" id="IPR008962">
    <property type="entry name" value="PapD-like_sf"/>
</dbReference>
<reference evidence="4" key="1">
    <citation type="submission" date="2017-02" db="UniProtKB">
        <authorList>
            <consortium name="WormBaseParasite"/>
        </authorList>
    </citation>
    <scope>IDENTIFICATION</scope>
</reference>